<evidence type="ECO:0008006" key="5">
    <source>
        <dbReference type="Google" id="ProtNLM"/>
    </source>
</evidence>
<dbReference type="Proteomes" id="UP001652431">
    <property type="component" value="Unassembled WGS sequence"/>
</dbReference>
<dbReference type="EMBL" id="JAOQJU010000002">
    <property type="protein sequence ID" value="MCU6685424.1"/>
    <property type="molecule type" value="Genomic_DNA"/>
</dbReference>
<comment type="caution">
    <text evidence="3">The sequence shown here is derived from an EMBL/GenBank/DDBJ whole genome shotgun (WGS) entry which is preliminary data.</text>
</comment>
<organism evidence="3 4">
    <name type="scientific">Dorea acetigenes</name>
    <dbReference type="NCBI Taxonomy" id="2981787"/>
    <lineage>
        <taxon>Bacteria</taxon>
        <taxon>Bacillati</taxon>
        <taxon>Bacillota</taxon>
        <taxon>Clostridia</taxon>
        <taxon>Lachnospirales</taxon>
        <taxon>Lachnospiraceae</taxon>
        <taxon>Dorea</taxon>
    </lineage>
</organism>
<keyword evidence="4" id="KW-1185">Reference proteome</keyword>
<feature type="compositionally biased region" description="Basic and acidic residues" evidence="1">
    <location>
        <begin position="32"/>
        <end position="48"/>
    </location>
</feature>
<evidence type="ECO:0000313" key="3">
    <source>
        <dbReference type="EMBL" id="MCU6685424.1"/>
    </source>
</evidence>
<protein>
    <recommendedName>
        <fullName evidence="5">DUF4190 domain-containing protein</fullName>
    </recommendedName>
</protein>
<name>A0ABT2RJ34_9FIRM</name>
<proteinExistence type="predicted"/>
<gene>
    <name evidence="3" type="ORF">OCV99_02455</name>
</gene>
<sequence>MDNNWNNTQNHDPDDTQGNAQGGQPETSAVHTEPDMETTKLDSEERTAETYSDPNAGYSYGQQNPYSQQDPYGRQNTYGGQNSYGQYQSYNQQQNPNWGQDNYNYNVGNNTGYNRSYDTGMDNSPMSLGDWVLTILALMIPCAGIILYFVWAFGKNGNINRRNYCRAYLIITGITLVIYIIIIAIFGAAIIGSLGSARYY</sequence>
<keyword evidence="2" id="KW-0472">Membrane</keyword>
<feature type="region of interest" description="Disordered" evidence="1">
    <location>
        <begin position="1"/>
        <end position="102"/>
    </location>
</feature>
<feature type="compositionally biased region" description="Polar residues" evidence="1">
    <location>
        <begin position="1"/>
        <end position="30"/>
    </location>
</feature>
<keyword evidence="2" id="KW-1133">Transmembrane helix</keyword>
<evidence type="ECO:0000256" key="2">
    <source>
        <dbReference type="SAM" id="Phobius"/>
    </source>
</evidence>
<evidence type="ECO:0000313" key="4">
    <source>
        <dbReference type="Proteomes" id="UP001652431"/>
    </source>
</evidence>
<feature type="compositionally biased region" description="Low complexity" evidence="1">
    <location>
        <begin position="75"/>
        <end position="95"/>
    </location>
</feature>
<feature type="compositionally biased region" description="Polar residues" evidence="1">
    <location>
        <begin position="60"/>
        <end position="70"/>
    </location>
</feature>
<accession>A0ABT2RJ34</accession>
<feature type="transmembrane region" description="Helical" evidence="2">
    <location>
        <begin position="165"/>
        <end position="191"/>
    </location>
</feature>
<reference evidence="3 4" key="1">
    <citation type="journal article" date="2021" name="ISME Commun">
        <title>Automated analysis of genomic sequences facilitates high-throughput and comprehensive description of bacteria.</title>
        <authorList>
            <person name="Hitch T.C.A."/>
        </authorList>
    </citation>
    <scope>NUCLEOTIDE SEQUENCE [LARGE SCALE GENOMIC DNA]</scope>
    <source>
        <strain evidence="3 4">Sanger_03</strain>
    </source>
</reference>
<dbReference type="RefSeq" id="WP_262574624.1">
    <property type="nucleotide sequence ID" value="NZ_JAOQJU010000002.1"/>
</dbReference>
<evidence type="ECO:0000256" key="1">
    <source>
        <dbReference type="SAM" id="MobiDB-lite"/>
    </source>
</evidence>
<feature type="transmembrane region" description="Helical" evidence="2">
    <location>
        <begin position="131"/>
        <end position="153"/>
    </location>
</feature>
<keyword evidence="2" id="KW-0812">Transmembrane</keyword>